<dbReference type="InterPro" id="IPR007492">
    <property type="entry name" value="LytTR_DNA-bd_dom"/>
</dbReference>
<evidence type="ECO:0000259" key="3">
    <source>
        <dbReference type="PROSITE" id="PS50110"/>
    </source>
</evidence>
<dbReference type="InterPro" id="IPR039420">
    <property type="entry name" value="WalR-like"/>
</dbReference>
<dbReference type="PANTHER" id="PTHR48111:SF69">
    <property type="entry name" value="RESPONSE REGULATOR RECEIVER"/>
    <property type="match status" value="1"/>
</dbReference>
<dbReference type="RefSeq" id="WP_066658037.1">
    <property type="nucleotide sequence ID" value="NZ_CBCSCL010000049.1"/>
</dbReference>
<dbReference type="Proteomes" id="UP000091926">
    <property type="component" value="Chromosome"/>
</dbReference>
<name>A0A193GDV2_9BORD</name>
<feature type="domain" description="Response regulatory" evidence="3">
    <location>
        <begin position="3"/>
        <end position="114"/>
    </location>
</feature>
<reference evidence="5 6" key="1">
    <citation type="submission" date="2016-06" db="EMBL/GenBank/DDBJ databases">
        <title>Complete genome sequences of Bordetella bronchialis and Bordetella flabilis.</title>
        <authorList>
            <person name="LiPuma J.J."/>
            <person name="Spilker T."/>
        </authorList>
    </citation>
    <scope>NUCLEOTIDE SEQUENCE [LARGE SCALE GENOMIC DNA]</scope>
    <source>
        <strain evidence="5 6">AU10664</strain>
    </source>
</reference>
<keyword evidence="2" id="KW-0597">Phosphoprotein</keyword>
<dbReference type="Pfam" id="PF04397">
    <property type="entry name" value="LytTR"/>
    <property type="match status" value="1"/>
</dbReference>
<dbReference type="OrthoDB" id="236568at2"/>
<dbReference type="InterPro" id="IPR001789">
    <property type="entry name" value="Sig_transdc_resp-reg_receiver"/>
</dbReference>
<dbReference type="EMBL" id="CP016172">
    <property type="protein sequence ID" value="ANN77793.1"/>
    <property type="molecule type" value="Genomic_DNA"/>
</dbReference>
<keyword evidence="1" id="KW-0238">DNA-binding</keyword>
<feature type="modified residue" description="4-aspartylphosphate" evidence="2">
    <location>
        <position position="54"/>
    </location>
</feature>
<evidence type="ECO:0000256" key="1">
    <source>
        <dbReference type="ARBA" id="ARBA00023125"/>
    </source>
</evidence>
<dbReference type="SMART" id="SM00850">
    <property type="entry name" value="LytTR"/>
    <property type="match status" value="1"/>
</dbReference>
<dbReference type="GO" id="GO:0032993">
    <property type="term" value="C:protein-DNA complex"/>
    <property type="evidence" value="ECO:0007669"/>
    <property type="project" value="TreeGrafter"/>
</dbReference>
<evidence type="ECO:0000313" key="5">
    <source>
        <dbReference type="EMBL" id="ANN77793.1"/>
    </source>
</evidence>
<evidence type="ECO:0000256" key="2">
    <source>
        <dbReference type="PROSITE-ProRule" id="PRU00169"/>
    </source>
</evidence>
<organism evidence="5 6">
    <name type="scientific">Bordetella flabilis</name>
    <dbReference type="NCBI Taxonomy" id="463014"/>
    <lineage>
        <taxon>Bacteria</taxon>
        <taxon>Pseudomonadati</taxon>
        <taxon>Pseudomonadota</taxon>
        <taxon>Betaproteobacteria</taxon>
        <taxon>Burkholderiales</taxon>
        <taxon>Alcaligenaceae</taxon>
        <taxon>Bordetella</taxon>
    </lineage>
</organism>
<dbReference type="GO" id="GO:0000156">
    <property type="term" value="F:phosphorelay response regulator activity"/>
    <property type="evidence" value="ECO:0007669"/>
    <property type="project" value="TreeGrafter"/>
</dbReference>
<dbReference type="SUPFAM" id="SSF52172">
    <property type="entry name" value="CheY-like"/>
    <property type="match status" value="1"/>
</dbReference>
<dbReference type="PROSITE" id="PS50110">
    <property type="entry name" value="RESPONSE_REGULATORY"/>
    <property type="match status" value="1"/>
</dbReference>
<dbReference type="PROSITE" id="PS50930">
    <property type="entry name" value="HTH_LYTTR"/>
    <property type="match status" value="1"/>
</dbReference>
<dbReference type="STRING" id="463014.BAU07_12390"/>
<feature type="domain" description="HTH LytTR-type" evidence="4">
    <location>
        <begin position="126"/>
        <end position="197"/>
    </location>
</feature>
<keyword evidence="6" id="KW-1185">Reference proteome</keyword>
<dbReference type="InterPro" id="IPR011006">
    <property type="entry name" value="CheY-like_superfamily"/>
</dbReference>
<dbReference type="PANTHER" id="PTHR48111">
    <property type="entry name" value="REGULATOR OF RPOS"/>
    <property type="match status" value="1"/>
</dbReference>
<accession>A0A193GDV2</accession>
<gene>
    <name evidence="5" type="ORF">BAU07_12390</name>
</gene>
<dbReference type="Gene3D" id="2.40.50.1020">
    <property type="entry name" value="LytTr DNA-binding domain"/>
    <property type="match status" value="1"/>
</dbReference>
<evidence type="ECO:0000259" key="4">
    <source>
        <dbReference type="PROSITE" id="PS50930"/>
    </source>
</evidence>
<dbReference type="Gene3D" id="3.40.50.2300">
    <property type="match status" value="1"/>
</dbReference>
<dbReference type="Pfam" id="PF00072">
    <property type="entry name" value="Response_reg"/>
    <property type="match status" value="1"/>
</dbReference>
<dbReference type="KEGG" id="bfz:BAU07_12390"/>
<evidence type="ECO:0000313" key="6">
    <source>
        <dbReference type="Proteomes" id="UP000091926"/>
    </source>
</evidence>
<protein>
    <submittedName>
        <fullName evidence="5">Uncharacterized protein</fullName>
    </submittedName>
</protein>
<proteinExistence type="predicted"/>
<dbReference type="AlphaFoldDB" id="A0A193GDV2"/>
<dbReference type="GO" id="GO:0000976">
    <property type="term" value="F:transcription cis-regulatory region binding"/>
    <property type="evidence" value="ECO:0007669"/>
    <property type="project" value="TreeGrafter"/>
</dbReference>
<dbReference type="GO" id="GO:0005829">
    <property type="term" value="C:cytosol"/>
    <property type="evidence" value="ECO:0007669"/>
    <property type="project" value="TreeGrafter"/>
</dbReference>
<dbReference type="SMART" id="SM00448">
    <property type="entry name" value="REC"/>
    <property type="match status" value="1"/>
</dbReference>
<sequence>MQRVILVDDEAPARRYLRRLLEAHSDVQIVGEAATQEHAAQLIGQLQPDVLFLDIELTEGTGFDLLGRLATVPAVVFVTAHADHAVRAYDVAALDYLLKPVDAQRLNATLGRLRRMRSPSTQEAHLVVRSRNGVRQIKVQTLSALLAQGDYVRLCCMDGTSELIHATLTRLRPQLPSPPFFQASRSIIVNLNQVARIGGGAEKLVEFIHRAAPIALGLTAYERLRRELARGDRGPKEVPGDHS</sequence>
<dbReference type="GO" id="GO:0006355">
    <property type="term" value="P:regulation of DNA-templated transcription"/>
    <property type="evidence" value="ECO:0007669"/>
    <property type="project" value="TreeGrafter"/>
</dbReference>